<dbReference type="SUPFAM" id="SSF51905">
    <property type="entry name" value="FAD/NAD(P)-binding domain"/>
    <property type="match status" value="1"/>
</dbReference>
<dbReference type="Pfam" id="PF01266">
    <property type="entry name" value="DAO"/>
    <property type="match status" value="1"/>
</dbReference>
<dbReference type="OrthoDB" id="9794226at2"/>
<evidence type="ECO:0000259" key="2">
    <source>
        <dbReference type="Pfam" id="PF01266"/>
    </source>
</evidence>
<evidence type="ECO:0000256" key="1">
    <source>
        <dbReference type="ARBA" id="ARBA00023002"/>
    </source>
</evidence>
<dbReference type="InterPro" id="IPR036188">
    <property type="entry name" value="FAD/NAD-bd_sf"/>
</dbReference>
<dbReference type="PANTHER" id="PTHR13847:SF287">
    <property type="entry name" value="FAD-DEPENDENT OXIDOREDUCTASE DOMAIN-CONTAINING PROTEIN 1"/>
    <property type="match status" value="1"/>
</dbReference>
<dbReference type="AlphaFoldDB" id="A0A2X3MLD1"/>
<dbReference type="GO" id="GO:0004657">
    <property type="term" value="F:proline dehydrogenase activity"/>
    <property type="evidence" value="ECO:0007669"/>
    <property type="project" value="UniProtKB-EC"/>
</dbReference>
<protein>
    <submittedName>
        <fullName evidence="3">Dye-linked L-proline dehydrogenase (PdhB) FAD binding catalytic subunit beta chain</fullName>
        <ecNumber evidence="3">1.5.5.2</ecNumber>
    </submittedName>
</protein>
<evidence type="ECO:0000313" key="3">
    <source>
        <dbReference type="EMBL" id="SQD92724.1"/>
    </source>
</evidence>
<keyword evidence="1 3" id="KW-0560">Oxidoreductase</keyword>
<reference evidence="4" key="1">
    <citation type="submission" date="2018-05" db="EMBL/GenBank/DDBJ databases">
        <authorList>
            <person name="Hao L."/>
        </authorList>
    </citation>
    <scope>NUCLEOTIDE SEQUENCE [LARGE SCALE GENOMIC DNA]</scope>
</reference>
<proteinExistence type="predicted"/>
<dbReference type="PANTHER" id="PTHR13847">
    <property type="entry name" value="SARCOSINE DEHYDROGENASE-RELATED"/>
    <property type="match status" value="1"/>
</dbReference>
<sequence>MRGSVYDVVVIGAGSVGAPAALSLAQAGLDVLVVDSLPSVGQGSNKAAIGGIRATHSDPAKIRLCQRTIEILSGWEEAHGQEIEWRSGGYVFVAYTPREEKLLQDLLVIQHAYGLGIEWLDAKALLDIVPDLNRRGLIGGTYSPGDGHCSPLLACHAFYDEARRLGATFQFGEEVTGIEVREGRVRAVRTNKGRYGTPVVLNAAGPWARAVGKLVGLDHPVQPDSHEAGVTEPVAHFLAPMVVDTRPAPGSSNYYFHQLASGQFTFCITPQPPILGEDCRETSAFLPMVARRMVDLMPRLGNLRVRRTWRGLYPMTPDGSPLVGWAQEVEGYAMAIGMCGQGVMLGPGLGELLARMITGALLPTDGEVLKILSPYRAFAGQEALR</sequence>
<dbReference type="KEGG" id="bana:BARAN1_0700"/>
<name>A0A2X3MLD1_9BACT</name>
<keyword evidence="4" id="KW-1185">Reference proteome</keyword>
<dbReference type="SUPFAM" id="SSF54373">
    <property type="entry name" value="FAD-linked reductases, C-terminal domain"/>
    <property type="match status" value="1"/>
</dbReference>
<dbReference type="GO" id="GO:0005737">
    <property type="term" value="C:cytoplasm"/>
    <property type="evidence" value="ECO:0007669"/>
    <property type="project" value="TreeGrafter"/>
</dbReference>
<dbReference type="InterPro" id="IPR006076">
    <property type="entry name" value="FAD-dep_OxRdtase"/>
</dbReference>
<dbReference type="Proteomes" id="UP000249818">
    <property type="component" value="Chromosome BARAN1"/>
</dbReference>
<accession>A0A2X3MLD1</accession>
<dbReference type="RefSeq" id="WP_122030907.1">
    <property type="nucleotide sequence ID" value="NZ_LS483254.1"/>
</dbReference>
<dbReference type="Gene3D" id="3.30.9.10">
    <property type="entry name" value="D-Amino Acid Oxidase, subunit A, domain 2"/>
    <property type="match status" value="1"/>
</dbReference>
<gene>
    <name evidence="3" type="ORF">BARAN1_0700</name>
</gene>
<organism evidence="3 4">
    <name type="scientific">Candidatus Bipolaricaulis anaerobius</name>
    <dbReference type="NCBI Taxonomy" id="2026885"/>
    <lineage>
        <taxon>Bacteria</taxon>
        <taxon>Candidatus Bipolaricaulota</taxon>
        <taxon>Candidatus Bipolaricaulia</taxon>
        <taxon>Candidatus Bipolaricaulales</taxon>
        <taxon>Candidatus Bipolaricaulaceae</taxon>
        <taxon>Candidatus Bipolaricaulis</taxon>
    </lineage>
</organism>
<dbReference type="Gene3D" id="3.50.50.60">
    <property type="entry name" value="FAD/NAD(P)-binding domain"/>
    <property type="match status" value="1"/>
</dbReference>
<feature type="domain" description="FAD dependent oxidoreductase" evidence="2">
    <location>
        <begin position="7"/>
        <end position="356"/>
    </location>
</feature>
<evidence type="ECO:0000313" key="4">
    <source>
        <dbReference type="Proteomes" id="UP000249818"/>
    </source>
</evidence>
<dbReference type="EC" id="1.5.5.2" evidence="3"/>
<dbReference type="EMBL" id="LS483254">
    <property type="protein sequence ID" value="SQD92724.1"/>
    <property type="molecule type" value="Genomic_DNA"/>
</dbReference>